<organism evidence="2 3">
    <name type="scientific">Streptomyces bluensis</name>
    <dbReference type="NCBI Taxonomy" id="33897"/>
    <lineage>
        <taxon>Bacteria</taxon>
        <taxon>Bacillati</taxon>
        <taxon>Actinomycetota</taxon>
        <taxon>Actinomycetes</taxon>
        <taxon>Kitasatosporales</taxon>
        <taxon>Streptomycetaceae</taxon>
        <taxon>Streptomyces</taxon>
    </lineage>
</organism>
<protein>
    <recommendedName>
        <fullName evidence="4">Transposase</fullName>
    </recommendedName>
</protein>
<keyword evidence="3" id="KW-1185">Reference proteome</keyword>
<comment type="caution">
    <text evidence="2">The sequence shown here is derived from an EMBL/GenBank/DDBJ whole genome shotgun (WGS) entry which is preliminary data.</text>
</comment>
<feature type="transmembrane region" description="Helical" evidence="1">
    <location>
        <begin position="25"/>
        <end position="45"/>
    </location>
</feature>
<evidence type="ECO:0008006" key="4">
    <source>
        <dbReference type="Google" id="ProtNLM"/>
    </source>
</evidence>
<sequence length="48" mass="5221">MPAYACRRGQGNGGRFRVRRRMSSLVTAVAGLNKIMVVGLTVTPMRGQ</sequence>
<evidence type="ECO:0000313" key="3">
    <source>
        <dbReference type="Proteomes" id="UP001602058"/>
    </source>
</evidence>
<dbReference type="EMBL" id="JBIAWJ010000001">
    <property type="protein sequence ID" value="MFF4519918.1"/>
    <property type="molecule type" value="Genomic_DNA"/>
</dbReference>
<evidence type="ECO:0000313" key="2">
    <source>
        <dbReference type="EMBL" id="MFF4519918.1"/>
    </source>
</evidence>
<keyword evidence="1" id="KW-1133">Transmembrane helix</keyword>
<reference evidence="2 3" key="1">
    <citation type="submission" date="2024-10" db="EMBL/GenBank/DDBJ databases">
        <title>The Natural Products Discovery Center: Release of the First 8490 Sequenced Strains for Exploring Actinobacteria Biosynthetic Diversity.</title>
        <authorList>
            <person name="Kalkreuter E."/>
            <person name="Kautsar S.A."/>
            <person name="Yang D."/>
            <person name="Bader C.D."/>
            <person name="Teijaro C.N."/>
            <person name="Fluegel L."/>
            <person name="Davis C.M."/>
            <person name="Simpson J.R."/>
            <person name="Lauterbach L."/>
            <person name="Steele A.D."/>
            <person name="Gui C."/>
            <person name="Meng S."/>
            <person name="Li G."/>
            <person name="Viehrig K."/>
            <person name="Ye F."/>
            <person name="Su P."/>
            <person name="Kiefer A.F."/>
            <person name="Nichols A."/>
            <person name="Cepeda A.J."/>
            <person name="Yan W."/>
            <person name="Fan B."/>
            <person name="Jiang Y."/>
            <person name="Adhikari A."/>
            <person name="Zheng C.-J."/>
            <person name="Schuster L."/>
            <person name="Cowan T.M."/>
            <person name="Smanski M.J."/>
            <person name="Chevrette M.G."/>
            <person name="De Carvalho L.P.S."/>
            <person name="Shen B."/>
        </authorList>
    </citation>
    <scope>NUCLEOTIDE SEQUENCE [LARGE SCALE GENOMIC DNA]</scope>
    <source>
        <strain evidence="2 3">NPDC001390</strain>
    </source>
</reference>
<accession>A0ABW6UD67</accession>
<dbReference type="RefSeq" id="WP_387882454.1">
    <property type="nucleotide sequence ID" value="NZ_JBIAWJ010000001.1"/>
</dbReference>
<name>A0ABW6UD67_9ACTN</name>
<dbReference type="Proteomes" id="UP001602058">
    <property type="component" value="Unassembled WGS sequence"/>
</dbReference>
<proteinExistence type="predicted"/>
<gene>
    <name evidence="2" type="ORF">ACFY1D_00350</name>
</gene>
<keyword evidence="1" id="KW-0472">Membrane</keyword>
<evidence type="ECO:0000256" key="1">
    <source>
        <dbReference type="SAM" id="Phobius"/>
    </source>
</evidence>
<keyword evidence="1" id="KW-0812">Transmembrane</keyword>